<feature type="compositionally biased region" description="Low complexity" evidence="9">
    <location>
        <begin position="293"/>
        <end position="303"/>
    </location>
</feature>
<dbReference type="GO" id="GO:0016798">
    <property type="term" value="F:hydrolase activity, acting on glycosyl bonds"/>
    <property type="evidence" value="ECO:0007669"/>
    <property type="project" value="UniProtKB-KW"/>
</dbReference>
<dbReference type="SUPFAM" id="SSF56112">
    <property type="entry name" value="Protein kinase-like (PK-like)"/>
    <property type="match status" value="1"/>
</dbReference>
<evidence type="ECO:0000313" key="14">
    <source>
        <dbReference type="Proteomes" id="UP001140076"/>
    </source>
</evidence>
<evidence type="ECO:0000256" key="4">
    <source>
        <dbReference type="ARBA" id="ARBA00022741"/>
    </source>
</evidence>
<accession>A0A9X3NHT7</accession>
<feature type="compositionally biased region" description="Basic and acidic residues" evidence="9">
    <location>
        <begin position="387"/>
        <end position="396"/>
    </location>
</feature>
<dbReference type="AlphaFoldDB" id="A0A9X3NHT7"/>
<keyword evidence="8" id="KW-0624">Polysaccharide degradation</keyword>
<keyword evidence="8" id="KW-0119">Carbohydrate metabolism</keyword>
<dbReference type="InterPro" id="IPR011009">
    <property type="entry name" value="Kinase-like_dom_sf"/>
</dbReference>
<feature type="compositionally biased region" description="Low complexity" evidence="9">
    <location>
        <begin position="580"/>
        <end position="590"/>
    </location>
</feature>
<evidence type="ECO:0000256" key="7">
    <source>
        <dbReference type="ARBA" id="ARBA00023295"/>
    </source>
</evidence>
<evidence type="ECO:0000256" key="6">
    <source>
        <dbReference type="ARBA" id="ARBA00022840"/>
    </source>
</evidence>
<feature type="transmembrane region" description="Helical" evidence="10">
    <location>
        <begin position="537"/>
        <end position="563"/>
    </location>
</feature>
<dbReference type="GO" id="GO:0000272">
    <property type="term" value="P:polysaccharide catabolic process"/>
    <property type="evidence" value="ECO:0007669"/>
    <property type="project" value="UniProtKB-KW"/>
</dbReference>
<dbReference type="Proteomes" id="UP001140076">
    <property type="component" value="Unassembled WGS sequence"/>
</dbReference>
<dbReference type="CDD" id="cd00063">
    <property type="entry name" value="FN3"/>
    <property type="match status" value="1"/>
</dbReference>
<dbReference type="EC" id="2.7.11.1" evidence="1"/>
<evidence type="ECO:0000313" key="13">
    <source>
        <dbReference type="EMBL" id="MDA0563687.1"/>
    </source>
</evidence>
<feature type="domain" description="Protein kinase" evidence="11">
    <location>
        <begin position="1"/>
        <end position="248"/>
    </location>
</feature>
<evidence type="ECO:0000256" key="9">
    <source>
        <dbReference type="SAM" id="MobiDB-lite"/>
    </source>
</evidence>
<dbReference type="Gene3D" id="2.60.40.10">
    <property type="entry name" value="Immunoglobulins"/>
    <property type="match status" value="1"/>
</dbReference>
<dbReference type="RefSeq" id="WP_270070961.1">
    <property type="nucleotide sequence ID" value="NZ_JAJAQC010000005.1"/>
</dbReference>
<evidence type="ECO:0000256" key="10">
    <source>
        <dbReference type="SAM" id="Phobius"/>
    </source>
</evidence>
<evidence type="ECO:0000256" key="1">
    <source>
        <dbReference type="ARBA" id="ARBA00012513"/>
    </source>
</evidence>
<evidence type="ECO:0000259" key="12">
    <source>
        <dbReference type="PROSITE" id="PS50853"/>
    </source>
</evidence>
<comment type="caution">
    <text evidence="13">The sequence shown here is derived from an EMBL/GenBank/DDBJ whole genome shotgun (WGS) entry which is preliminary data.</text>
</comment>
<keyword evidence="4" id="KW-0547">Nucleotide-binding</keyword>
<evidence type="ECO:0000256" key="8">
    <source>
        <dbReference type="ARBA" id="ARBA00023326"/>
    </source>
</evidence>
<dbReference type="Gene3D" id="1.10.510.10">
    <property type="entry name" value="Transferase(Phosphotransferase) domain 1"/>
    <property type="match status" value="1"/>
</dbReference>
<dbReference type="InterPro" id="IPR003961">
    <property type="entry name" value="FN3_dom"/>
</dbReference>
<dbReference type="PROSITE" id="PS50853">
    <property type="entry name" value="FN3"/>
    <property type="match status" value="1"/>
</dbReference>
<feature type="compositionally biased region" description="Low complexity" evidence="9">
    <location>
        <begin position="438"/>
        <end position="457"/>
    </location>
</feature>
<dbReference type="GO" id="GO:0004674">
    <property type="term" value="F:protein serine/threonine kinase activity"/>
    <property type="evidence" value="ECO:0007669"/>
    <property type="project" value="UniProtKB-KW"/>
</dbReference>
<evidence type="ECO:0000256" key="5">
    <source>
        <dbReference type="ARBA" id="ARBA00022777"/>
    </source>
</evidence>
<dbReference type="SUPFAM" id="SSF49265">
    <property type="entry name" value="Fibronectin type III"/>
    <property type="match status" value="1"/>
</dbReference>
<protein>
    <recommendedName>
        <fullName evidence="1">non-specific serine/threonine protein kinase</fullName>
        <ecNumber evidence="1">2.7.11.1</ecNumber>
    </recommendedName>
</protein>
<evidence type="ECO:0000256" key="2">
    <source>
        <dbReference type="ARBA" id="ARBA00022527"/>
    </source>
</evidence>
<keyword evidence="7" id="KW-0326">Glycosidase</keyword>
<sequence length="726" mass="72066">MTTDADAPKVPGYRITGPVRSAGAGRTFRALRARDGLPVLVRVLSGAPGPGGIFGGSAGGPGAPFAVSPQAPPGSAAALLARGERLGAADAVRAGAALASGLAPLHAAGWVHHGIHPRTVLLSGPGARLDPDADPPLPAGVPFPPRALDRDLRDHLPPEAWAGRPATPAADVYRVAAVLWALLTGRVPPAAEPRGAAEEAGDPLGPDVPADLAEVLYRALDPDPARRPAHAGALAEALTAVARAHGWAPEAAEGDEGTEGGGAAESAEAAAGGAPSAPPSASAPRPGAGGPAAGAAASAAAGTAPPPPAADTAADAAEPGVYSPRAAETAAHRRRAGAGADGTADAEDEGEGEGEETGVYSPPDPAPPAGEEAAEPDTPGGAFAEPGSEKSERVVYFEEESERAAGNWTAPVWTRWSGEGGGTPPARADNVWGGAPQQARPDPTAAAAVRRAQWAAERAAEERAEGEDEDGRDGRADRAADDRDGGDGGVGDGRGDTAQLSPDEPFLGYRALPGAAHGAPLPLASPTEPARGPADRVVLVAALAVAVAAAAVALAVAAVVLVLGDDEESGEGGSAGGGAEASQQADSSAGTDRPQGSGDAGGEGDAGESGNAGESDGSAEPDRPQDQGGAPRPPADVEIAEDTEVSVLLTWRGHDADDVYNIMGGPEGEPSVLLADTRPPAEEVELVGLNPDVDYCFTVVAVVSGEETESSEEVCTNRFDGEERPE</sequence>
<feature type="compositionally biased region" description="Basic and acidic residues" evidence="9">
    <location>
        <begin position="472"/>
        <end position="486"/>
    </location>
</feature>
<gene>
    <name evidence="13" type="ORF">LG943_04975</name>
</gene>
<feature type="region of interest" description="Disordered" evidence="9">
    <location>
        <begin position="567"/>
        <end position="638"/>
    </location>
</feature>
<feature type="compositionally biased region" description="Low complexity" evidence="9">
    <location>
        <begin position="264"/>
        <end position="286"/>
    </location>
</feature>
<reference evidence="13" key="1">
    <citation type="submission" date="2021-10" db="EMBL/GenBank/DDBJ databases">
        <title>Streptomonospora sp. nov., isolated from mangrove soil.</title>
        <authorList>
            <person name="Chen X."/>
            <person name="Ge X."/>
            <person name="Liu W."/>
        </authorList>
    </citation>
    <scope>NUCLEOTIDE SEQUENCE</scope>
    <source>
        <strain evidence="13">S1-112</strain>
    </source>
</reference>
<keyword evidence="6" id="KW-0067">ATP-binding</keyword>
<dbReference type="InterPro" id="IPR000719">
    <property type="entry name" value="Prot_kinase_dom"/>
</dbReference>
<feature type="domain" description="Fibronectin type-III" evidence="12">
    <location>
        <begin position="633"/>
        <end position="722"/>
    </location>
</feature>
<evidence type="ECO:0000256" key="3">
    <source>
        <dbReference type="ARBA" id="ARBA00022679"/>
    </source>
</evidence>
<organism evidence="13 14">
    <name type="scientific">Streptomonospora mangrovi</name>
    <dbReference type="NCBI Taxonomy" id="2883123"/>
    <lineage>
        <taxon>Bacteria</taxon>
        <taxon>Bacillati</taxon>
        <taxon>Actinomycetota</taxon>
        <taxon>Actinomycetes</taxon>
        <taxon>Streptosporangiales</taxon>
        <taxon>Nocardiopsidaceae</taxon>
        <taxon>Streptomonospora</taxon>
    </lineage>
</organism>
<keyword evidence="3" id="KW-0808">Transferase</keyword>
<feature type="compositionally biased region" description="Low complexity" evidence="9">
    <location>
        <begin position="511"/>
        <end position="524"/>
    </location>
</feature>
<dbReference type="EMBL" id="JAJAQC010000005">
    <property type="protein sequence ID" value="MDA0563687.1"/>
    <property type="molecule type" value="Genomic_DNA"/>
</dbReference>
<proteinExistence type="predicted"/>
<feature type="region of interest" description="Disordered" evidence="9">
    <location>
        <begin position="250"/>
        <end position="532"/>
    </location>
</feature>
<name>A0A9X3NHT7_9ACTN</name>
<dbReference type="PANTHER" id="PTHR43289">
    <property type="entry name" value="MITOGEN-ACTIVATED PROTEIN KINASE KINASE KINASE 20-RELATED"/>
    <property type="match status" value="1"/>
</dbReference>
<dbReference type="PANTHER" id="PTHR43289:SF6">
    <property type="entry name" value="SERINE_THREONINE-PROTEIN KINASE NEKL-3"/>
    <property type="match status" value="1"/>
</dbReference>
<keyword evidence="10" id="KW-0472">Membrane</keyword>
<keyword evidence="7" id="KW-0378">Hydrolase</keyword>
<dbReference type="InterPro" id="IPR013783">
    <property type="entry name" value="Ig-like_fold"/>
</dbReference>
<feature type="compositionally biased region" description="Acidic residues" evidence="9">
    <location>
        <begin position="344"/>
        <end position="356"/>
    </location>
</feature>
<keyword evidence="10" id="KW-0812">Transmembrane</keyword>
<dbReference type="PROSITE" id="PS50011">
    <property type="entry name" value="PROTEIN_KINASE_DOM"/>
    <property type="match status" value="1"/>
</dbReference>
<evidence type="ECO:0000259" key="11">
    <source>
        <dbReference type="PROSITE" id="PS50011"/>
    </source>
</evidence>
<dbReference type="SMART" id="SM00060">
    <property type="entry name" value="FN3"/>
    <property type="match status" value="1"/>
</dbReference>
<keyword evidence="2" id="KW-0723">Serine/threonine-protein kinase</keyword>
<keyword evidence="14" id="KW-1185">Reference proteome</keyword>
<keyword evidence="10" id="KW-1133">Transmembrane helix</keyword>
<dbReference type="InterPro" id="IPR036116">
    <property type="entry name" value="FN3_sf"/>
</dbReference>
<feature type="compositionally biased region" description="Low complexity" evidence="9">
    <location>
        <begin position="310"/>
        <end position="320"/>
    </location>
</feature>
<dbReference type="GO" id="GO:0005524">
    <property type="term" value="F:ATP binding"/>
    <property type="evidence" value="ECO:0007669"/>
    <property type="project" value="UniProtKB-KW"/>
</dbReference>
<keyword evidence="5" id="KW-0418">Kinase</keyword>